<evidence type="ECO:0000256" key="4">
    <source>
        <dbReference type="ARBA" id="ARBA00023136"/>
    </source>
</evidence>
<evidence type="ECO:0000256" key="6">
    <source>
        <dbReference type="SAM" id="Phobius"/>
    </source>
</evidence>
<dbReference type="EMBL" id="LS483476">
    <property type="protein sequence ID" value="SQI60991.1"/>
    <property type="molecule type" value="Genomic_DNA"/>
</dbReference>
<dbReference type="Proteomes" id="UP000249134">
    <property type="component" value="Chromosome 1"/>
</dbReference>
<keyword evidence="3 6" id="KW-1133">Transmembrane helix</keyword>
<evidence type="ECO:0000313" key="8">
    <source>
        <dbReference type="Proteomes" id="UP000249134"/>
    </source>
</evidence>
<dbReference type="PANTHER" id="PTHR36460">
    <property type="entry name" value="UPF0132 DOMAIN PROTEIN (AFU_ORTHOLOGUE AFUA_3G10255)"/>
    <property type="match status" value="1"/>
</dbReference>
<proteinExistence type="predicted"/>
<dbReference type="Pfam" id="PF09685">
    <property type="entry name" value="MamF_MmsF"/>
    <property type="match status" value="1"/>
</dbReference>
<feature type="region of interest" description="Disordered" evidence="5">
    <location>
        <begin position="1"/>
        <end position="20"/>
    </location>
</feature>
<comment type="subcellular location">
    <subcellularLocation>
        <location evidence="1">Membrane</location>
        <topology evidence="1">Multi-pass membrane protein</topology>
    </subcellularLocation>
</comment>
<dbReference type="STRING" id="1348624.GCA_001591545_02067"/>
<feature type="transmembrane region" description="Helical" evidence="6">
    <location>
        <begin position="26"/>
        <end position="45"/>
    </location>
</feature>
<evidence type="ECO:0000256" key="5">
    <source>
        <dbReference type="SAM" id="MobiDB-lite"/>
    </source>
</evidence>
<dbReference type="RefSeq" id="WP_066140634.1">
    <property type="nucleotide sequence ID" value="NZ_CBCSGM010000001.1"/>
</dbReference>
<organism evidence="7 8">
    <name type="scientific">Lederbergia lenta</name>
    <name type="common">Bacillus lentus</name>
    <dbReference type="NCBI Taxonomy" id="1467"/>
    <lineage>
        <taxon>Bacteria</taxon>
        <taxon>Bacillati</taxon>
        <taxon>Bacillota</taxon>
        <taxon>Bacilli</taxon>
        <taxon>Bacillales</taxon>
        <taxon>Bacillaceae</taxon>
        <taxon>Lederbergia</taxon>
    </lineage>
</organism>
<keyword evidence="8" id="KW-1185">Reference proteome</keyword>
<accession>A0A2X4WCT5</accession>
<dbReference type="InterPro" id="IPR019109">
    <property type="entry name" value="MamF_MmsF"/>
</dbReference>
<evidence type="ECO:0000256" key="3">
    <source>
        <dbReference type="ARBA" id="ARBA00022989"/>
    </source>
</evidence>
<feature type="transmembrane region" description="Helical" evidence="6">
    <location>
        <begin position="52"/>
        <end position="72"/>
    </location>
</feature>
<dbReference type="PANTHER" id="PTHR36460:SF1">
    <property type="entry name" value="UPF0132 DOMAIN PROTEIN (AFU_ORTHOLOGUE AFUA_3G10255)"/>
    <property type="match status" value="1"/>
</dbReference>
<dbReference type="KEGG" id="blen:NCTC4824_03019"/>
<evidence type="ECO:0000313" key="7">
    <source>
        <dbReference type="EMBL" id="SQI60991.1"/>
    </source>
</evidence>
<sequence length="130" mass="14328">MEDQNNIHTQESPQQTKSSTGLENNVAGLLCYLGTFVTGIIFAILEKKSPFVKFHAMQSTVTFVGLGIAGYVVDYVPFFGWLLSSLISLLGFILWIVLMVKAYNNEWFKLPIASGIAESLVDKFGNTTNA</sequence>
<name>A0A2X4WCT5_LEDLE</name>
<evidence type="ECO:0000256" key="1">
    <source>
        <dbReference type="ARBA" id="ARBA00004141"/>
    </source>
</evidence>
<protein>
    <submittedName>
        <fullName evidence="7">Predicted membrane protein</fullName>
    </submittedName>
</protein>
<keyword evidence="2 6" id="KW-0812">Transmembrane</keyword>
<evidence type="ECO:0000256" key="2">
    <source>
        <dbReference type="ARBA" id="ARBA00022692"/>
    </source>
</evidence>
<keyword evidence="4 6" id="KW-0472">Membrane</keyword>
<reference evidence="7 8" key="1">
    <citation type="submission" date="2018-06" db="EMBL/GenBank/DDBJ databases">
        <authorList>
            <consortium name="Pathogen Informatics"/>
            <person name="Doyle S."/>
        </authorList>
    </citation>
    <scope>NUCLEOTIDE SEQUENCE [LARGE SCALE GENOMIC DNA]</scope>
    <source>
        <strain evidence="7 8">NCTC4824</strain>
    </source>
</reference>
<feature type="transmembrane region" description="Helical" evidence="6">
    <location>
        <begin position="78"/>
        <end position="100"/>
    </location>
</feature>
<dbReference type="AlphaFoldDB" id="A0A2X4WCT5"/>
<dbReference type="GO" id="GO:0016020">
    <property type="term" value="C:membrane"/>
    <property type="evidence" value="ECO:0007669"/>
    <property type="project" value="UniProtKB-SubCell"/>
</dbReference>
<gene>
    <name evidence="7" type="ORF">NCTC4824_03019</name>
</gene>